<dbReference type="GO" id="GO:0007018">
    <property type="term" value="P:microtubule-based movement"/>
    <property type="evidence" value="ECO:0007669"/>
    <property type="project" value="TreeGrafter"/>
</dbReference>
<dbReference type="GO" id="GO:0005737">
    <property type="term" value="C:cytoplasm"/>
    <property type="evidence" value="ECO:0007669"/>
    <property type="project" value="TreeGrafter"/>
</dbReference>
<keyword evidence="9" id="KW-0862">Zinc</keyword>
<feature type="region of interest" description="Disordered" evidence="14">
    <location>
        <begin position="586"/>
        <end position="619"/>
    </location>
</feature>
<evidence type="ECO:0000256" key="4">
    <source>
        <dbReference type="ARBA" id="ARBA00022701"/>
    </source>
</evidence>
<sequence length="619" mass="68677">MTDDAHDTCNIILVPDFPLYWHCFPLQRSDLSADCIIRLRQLLQTGAKLIHKAKSIRLISCSDVNRSKPLHKTRKGPSNSVSVLCKVLKPEETVLVKDAPTCKVCLEGHSFAHGRLVSPCACRGTAKYIHENCLKQWHTSLGKRATLHCPTCQQPYYGEVAVQLAQLSLARAKNMEPMVFPTDLGDMHSKENVSKKLEVAKAMSCLATLLKSQGRYKEAKPMYEEALQIDLLLLGNEHPNVATDLNNLALLLTEEGKFCLAAPLFEQALAIYKSAFGESHPHVATALNNLASFKSDQGRFLEAEQLYRQSYKIDLVHYGPKHTEVATDINNLADLLTSRGRYKEAEALYLEALDIYEQVHGSDHPYAAVALNNLAVLYSTTGRHEEEEVIYPRILSIQMKMCGRNHPDVARTLNNRGGMYQAQGKFHHAEREFLSALEIRLKLLGPDPHPDIGTSLNNLAALMLLMGRFSDAEHYYRRALSERLSALREGHPDVADTLESLAGLAIRMQNKASAKRYRLALDEARKNADGSRLAISQILAGVPLPDRNAQLTSGPDTADTAQSPRVVPRSARSALWGTIKPLLSNMHIKPPTDSIQTMSTTAESARRASTSRPEVGTEE</sequence>
<dbReference type="CDD" id="cd16495">
    <property type="entry name" value="RING_CH-C4HC3_MARCH"/>
    <property type="match status" value="1"/>
</dbReference>
<evidence type="ECO:0000259" key="15">
    <source>
        <dbReference type="PROSITE" id="PS50089"/>
    </source>
</evidence>
<feature type="domain" description="RING-CH-type" evidence="16">
    <location>
        <begin position="94"/>
        <end position="159"/>
    </location>
</feature>
<gene>
    <name evidence="17" type="ORF">CYMTET_48665</name>
</gene>
<dbReference type="InterPro" id="IPR002151">
    <property type="entry name" value="Kinesin_light"/>
</dbReference>
<keyword evidence="12" id="KW-0206">Cytoskeleton</keyword>
<keyword evidence="5" id="KW-0479">Metal-binding</keyword>
<evidence type="ECO:0000256" key="2">
    <source>
        <dbReference type="ARBA" id="ARBA00009622"/>
    </source>
</evidence>
<dbReference type="GO" id="GO:0008270">
    <property type="term" value="F:zinc ion binding"/>
    <property type="evidence" value="ECO:0007669"/>
    <property type="project" value="UniProtKB-KW"/>
</dbReference>
<dbReference type="InterPro" id="IPR011990">
    <property type="entry name" value="TPR-like_helical_dom_sf"/>
</dbReference>
<organism evidence="17 18">
    <name type="scientific">Cymbomonas tetramitiformis</name>
    <dbReference type="NCBI Taxonomy" id="36881"/>
    <lineage>
        <taxon>Eukaryota</taxon>
        <taxon>Viridiplantae</taxon>
        <taxon>Chlorophyta</taxon>
        <taxon>Pyramimonadophyceae</taxon>
        <taxon>Pyramimonadales</taxon>
        <taxon>Pyramimonadaceae</taxon>
        <taxon>Cymbomonas</taxon>
    </lineage>
</organism>
<evidence type="ECO:0000256" key="14">
    <source>
        <dbReference type="SAM" id="MobiDB-lite"/>
    </source>
</evidence>
<evidence type="ECO:0000259" key="16">
    <source>
        <dbReference type="PROSITE" id="PS51292"/>
    </source>
</evidence>
<keyword evidence="6" id="KW-0677">Repeat</keyword>
<dbReference type="GO" id="GO:0005871">
    <property type="term" value="C:kinesin complex"/>
    <property type="evidence" value="ECO:0007669"/>
    <property type="project" value="InterPro"/>
</dbReference>
<reference evidence="17 18" key="1">
    <citation type="journal article" date="2015" name="Genome Biol. Evol.">
        <title>Comparative Genomics of a Bacterivorous Green Alga Reveals Evolutionary Causalities and Consequences of Phago-Mixotrophic Mode of Nutrition.</title>
        <authorList>
            <person name="Burns J.A."/>
            <person name="Paasch A."/>
            <person name="Narechania A."/>
            <person name="Kim E."/>
        </authorList>
    </citation>
    <scope>NUCLEOTIDE SEQUENCE [LARGE SCALE GENOMIC DNA]</scope>
    <source>
        <strain evidence="17 18">PLY_AMNH</strain>
    </source>
</reference>
<keyword evidence="11" id="KW-0505">Motor protein</keyword>
<dbReference type="Proteomes" id="UP001190700">
    <property type="component" value="Unassembled WGS sequence"/>
</dbReference>
<dbReference type="PANTHER" id="PTHR45783:SF3">
    <property type="entry name" value="KINESIN LIGHT CHAIN"/>
    <property type="match status" value="1"/>
</dbReference>
<proteinExistence type="inferred from homology"/>
<dbReference type="PANTHER" id="PTHR45783">
    <property type="entry name" value="KINESIN LIGHT CHAIN"/>
    <property type="match status" value="1"/>
</dbReference>
<dbReference type="SUPFAM" id="SSF57850">
    <property type="entry name" value="RING/U-box"/>
    <property type="match status" value="1"/>
</dbReference>
<dbReference type="Gene3D" id="3.30.40.10">
    <property type="entry name" value="Zinc/RING finger domain, C3HC4 (zinc finger)"/>
    <property type="match status" value="1"/>
</dbReference>
<evidence type="ECO:0000256" key="1">
    <source>
        <dbReference type="ARBA" id="ARBA00004245"/>
    </source>
</evidence>
<comment type="similarity">
    <text evidence="2">Belongs to the kinesin light chain family.</text>
</comment>
<dbReference type="Pfam" id="PF13374">
    <property type="entry name" value="TPR_10"/>
    <property type="match status" value="1"/>
</dbReference>
<feature type="compositionally biased region" description="Polar residues" evidence="14">
    <location>
        <begin position="593"/>
        <end position="612"/>
    </location>
</feature>
<feature type="compositionally biased region" description="Polar residues" evidence="14">
    <location>
        <begin position="549"/>
        <end position="563"/>
    </location>
</feature>
<dbReference type="InterPro" id="IPR019734">
    <property type="entry name" value="TPR_rpt"/>
</dbReference>
<comment type="subcellular location">
    <subcellularLocation>
        <location evidence="1">Cytoplasm</location>
        <location evidence="1">Cytoskeleton</location>
    </subcellularLocation>
</comment>
<evidence type="ECO:0000313" key="17">
    <source>
        <dbReference type="EMBL" id="KAK3241590.1"/>
    </source>
</evidence>
<comment type="caution">
    <text evidence="17">The sequence shown here is derived from an EMBL/GenBank/DDBJ whole genome shotgun (WGS) entry which is preliminary data.</text>
</comment>
<dbReference type="SMART" id="SM00028">
    <property type="entry name" value="TPR"/>
    <property type="match status" value="7"/>
</dbReference>
<dbReference type="InterPro" id="IPR011016">
    <property type="entry name" value="Znf_RING-CH"/>
</dbReference>
<evidence type="ECO:0000256" key="7">
    <source>
        <dbReference type="ARBA" id="ARBA00022771"/>
    </source>
</evidence>
<dbReference type="EMBL" id="LGRX02033365">
    <property type="protein sequence ID" value="KAK3241590.1"/>
    <property type="molecule type" value="Genomic_DNA"/>
</dbReference>
<keyword evidence="3" id="KW-0963">Cytoplasm</keyword>
<evidence type="ECO:0000256" key="8">
    <source>
        <dbReference type="ARBA" id="ARBA00022803"/>
    </source>
</evidence>
<dbReference type="InterPro" id="IPR013083">
    <property type="entry name" value="Znf_RING/FYVE/PHD"/>
</dbReference>
<dbReference type="SMART" id="SM00744">
    <property type="entry name" value="RINGv"/>
    <property type="match status" value="1"/>
</dbReference>
<accession>A0AAE0BTK0</accession>
<evidence type="ECO:0000256" key="13">
    <source>
        <dbReference type="PROSITE-ProRule" id="PRU00175"/>
    </source>
</evidence>
<dbReference type="PROSITE" id="PS51292">
    <property type="entry name" value="ZF_RING_CH"/>
    <property type="match status" value="1"/>
</dbReference>
<dbReference type="PRINTS" id="PR00381">
    <property type="entry name" value="KINESINLIGHT"/>
</dbReference>
<evidence type="ECO:0000256" key="9">
    <source>
        <dbReference type="ARBA" id="ARBA00022833"/>
    </source>
</evidence>
<dbReference type="AlphaFoldDB" id="A0AAE0BTK0"/>
<evidence type="ECO:0000313" key="18">
    <source>
        <dbReference type="Proteomes" id="UP001190700"/>
    </source>
</evidence>
<keyword evidence="7 13" id="KW-0863">Zinc-finger</keyword>
<dbReference type="Pfam" id="PF13424">
    <property type="entry name" value="TPR_12"/>
    <property type="match status" value="3"/>
</dbReference>
<keyword evidence="18" id="KW-1185">Reference proteome</keyword>
<protein>
    <recommendedName>
        <fullName evidence="19">Kinesin light chain</fullName>
    </recommendedName>
</protein>
<evidence type="ECO:0000256" key="3">
    <source>
        <dbReference type="ARBA" id="ARBA00022490"/>
    </source>
</evidence>
<keyword evidence="10" id="KW-0175">Coiled coil</keyword>
<dbReference type="GO" id="GO:0019894">
    <property type="term" value="F:kinesin binding"/>
    <property type="evidence" value="ECO:0007669"/>
    <property type="project" value="TreeGrafter"/>
</dbReference>
<evidence type="ECO:0000256" key="10">
    <source>
        <dbReference type="ARBA" id="ARBA00023054"/>
    </source>
</evidence>
<dbReference type="SUPFAM" id="SSF48452">
    <property type="entry name" value="TPR-like"/>
    <property type="match status" value="1"/>
</dbReference>
<evidence type="ECO:0000256" key="5">
    <source>
        <dbReference type="ARBA" id="ARBA00022723"/>
    </source>
</evidence>
<feature type="region of interest" description="Disordered" evidence="14">
    <location>
        <begin position="545"/>
        <end position="570"/>
    </location>
</feature>
<dbReference type="InterPro" id="IPR001841">
    <property type="entry name" value="Znf_RING"/>
</dbReference>
<evidence type="ECO:0000256" key="12">
    <source>
        <dbReference type="ARBA" id="ARBA00023212"/>
    </source>
</evidence>
<dbReference type="Gene3D" id="1.25.40.10">
    <property type="entry name" value="Tetratricopeptide repeat domain"/>
    <property type="match status" value="2"/>
</dbReference>
<keyword evidence="4" id="KW-0493">Microtubule</keyword>
<evidence type="ECO:0000256" key="11">
    <source>
        <dbReference type="ARBA" id="ARBA00023175"/>
    </source>
</evidence>
<dbReference type="GO" id="GO:0005874">
    <property type="term" value="C:microtubule"/>
    <property type="evidence" value="ECO:0007669"/>
    <property type="project" value="UniProtKB-KW"/>
</dbReference>
<dbReference type="Pfam" id="PF12906">
    <property type="entry name" value="RINGv"/>
    <property type="match status" value="1"/>
</dbReference>
<name>A0AAE0BTK0_9CHLO</name>
<evidence type="ECO:0008006" key="19">
    <source>
        <dbReference type="Google" id="ProtNLM"/>
    </source>
</evidence>
<evidence type="ECO:0000256" key="6">
    <source>
        <dbReference type="ARBA" id="ARBA00022737"/>
    </source>
</evidence>
<feature type="domain" description="RING-type" evidence="15">
    <location>
        <begin position="102"/>
        <end position="153"/>
    </location>
</feature>
<keyword evidence="8" id="KW-0802">TPR repeat</keyword>
<dbReference type="PROSITE" id="PS50089">
    <property type="entry name" value="ZF_RING_2"/>
    <property type="match status" value="1"/>
</dbReference>